<dbReference type="AlphaFoldDB" id="A0A0L0FI67"/>
<keyword evidence="2" id="KW-0723">Serine/threonine-protein kinase</keyword>
<dbReference type="GeneID" id="25911845"/>
<dbReference type="PANTHER" id="PTHR24348">
    <property type="entry name" value="SERINE/THREONINE-PROTEIN KINASE UNC-51-RELATED"/>
    <property type="match status" value="1"/>
</dbReference>
<sequence length="311" mass="34157">MTTAIAPGRPFYKSSEYIPQARKATDLTAAYPRQYTSGYHSLIKVLEEGSTSTVYLGVNPSTNQKVAVKRLLVDKLSYSVAFGVMQQEIQAHLALAEHPHSARLLCVELPGKSGGPPALVFEFYEQGDLLGFIPINIGLSEHIGRRAVKGIAEILSDMHERSMVHRDIKAENVCIGNDGLMKLIDFGSTITLQGGEHLILPRDLTVGTVPYMSAELLRGRAFQNMDLMAVDAWALGVFLFTVLTGRFPFQQASPACKGFVRYAEICAGDNKEEELAHLWPTLSEDMLLICMALLDLNPVLRMTAGEAYALL</sequence>
<dbReference type="GO" id="GO:0004674">
    <property type="term" value="F:protein serine/threonine kinase activity"/>
    <property type="evidence" value="ECO:0007669"/>
    <property type="project" value="UniProtKB-KW"/>
</dbReference>
<evidence type="ECO:0000259" key="1">
    <source>
        <dbReference type="PROSITE" id="PS50011"/>
    </source>
</evidence>
<accession>A0A0L0FI67</accession>
<reference evidence="2 3" key="1">
    <citation type="submission" date="2011-02" db="EMBL/GenBank/DDBJ databases">
        <title>The Genome Sequence of Sphaeroforma arctica JP610.</title>
        <authorList>
            <consortium name="The Broad Institute Genome Sequencing Platform"/>
            <person name="Russ C."/>
            <person name="Cuomo C."/>
            <person name="Young S.K."/>
            <person name="Zeng Q."/>
            <person name="Gargeya S."/>
            <person name="Alvarado L."/>
            <person name="Berlin A."/>
            <person name="Chapman S.B."/>
            <person name="Chen Z."/>
            <person name="Freedman E."/>
            <person name="Gellesch M."/>
            <person name="Goldberg J."/>
            <person name="Griggs A."/>
            <person name="Gujja S."/>
            <person name="Heilman E."/>
            <person name="Heiman D."/>
            <person name="Howarth C."/>
            <person name="Mehta T."/>
            <person name="Neiman D."/>
            <person name="Pearson M."/>
            <person name="Roberts A."/>
            <person name="Saif S."/>
            <person name="Shea T."/>
            <person name="Shenoy N."/>
            <person name="Sisk P."/>
            <person name="Stolte C."/>
            <person name="Sykes S."/>
            <person name="White J."/>
            <person name="Yandava C."/>
            <person name="Burger G."/>
            <person name="Gray M.W."/>
            <person name="Holland P.W.H."/>
            <person name="King N."/>
            <person name="Lang F.B.F."/>
            <person name="Roger A.J."/>
            <person name="Ruiz-Trillo I."/>
            <person name="Haas B."/>
            <person name="Nusbaum C."/>
            <person name="Birren B."/>
        </authorList>
    </citation>
    <scope>NUCLEOTIDE SEQUENCE [LARGE SCALE GENOMIC DNA]</scope>
    <source>
        <strain evidence="2 3">JP610</strain>
    </source>
</reference>
<organism evidence="2 3">
    <name type="scientific">Sphaeroforma arctica JP610</name>
    <dbReference type="NCBI Taxonomy" id="667725"/>
    <lineage>
        <taxon>Eukaryota</taxon>
        <taxon>Ichthyosporea</taxon>
        <taxon>Ichthyophonida</taxon>
        <taxon>Sphaeroforma</taxon>
    </lineage>
</organism>
<dbReference type="OrthoDB" id="6513151at2759"/>
<dbReference type="PROSITE" id="PS50011">
    <property type="entry name" value="PROTEIN_KINASE_DOM"/>
    <property type="match status" value="1"/>
</dbReference>
<dbReference type="STRING" id="667725.A0A0L0FI67"/>
<dbReference type="Pfam" id="PF00069">
    <property type="entry name" value="Pkinase"/>
    <property type="match status" value="1"/>
</dbReference>
<proteinExistence type="predicted"/>
<dbReference type="GO" id="GO:0010506">
    <property type="term" value="P:regulation of autophagy"/>
    <property type="evidence" value="ECO:0007669"/>
    <property type="project" value="InterPro"/>
</dbReference>
<dbReference type="InterPro" id="IPR008271">
    <property type="entry name" value="Ser/Thr_kinase_AS"/>
</dbReference>
<dbReference type="GO" id="GO:0005737">
    <property type="term" value="C:cytoplasm"/>
    <property type="evidence" value="ECO:0007669"/>
    <property type="project" value="TreeGrafter"/>
</dbReference>
<protein>
    <submittedName>
        <fullName evidence="2">Serine/threonine protein kinase</fullName>
    </submittedName>
</protein>
<dbReference type="Proteomes" id="UP000054560">
    <property type="component" value="Unassembled WGS sequence"/>
</dbReference>
<feature type="domain" description="Protein kinase" evidence="1">
    <location>
        <begin position="40"/>
        <end position="311"/>
    </location>
</feature>
<evidence type="ECO:0000313" key="2">
    <source>
        <dbReference type="EMBL" id="KNC76151.1"/>
    </source>
</evidence>
<dbReference type="InterPro" id="IPR000719">
    <property type="entry name" value="Prot_kinase_dom"/>
</dbReference>
<dbReference type="PANTHER" id="PTHR24348:SF68">
    <property type="entry name" value="SERINE_THREONINE-PROTEIN KINASE ATG1C"/>
    <property type="match status" value="1"/>
</dbReference>
<name>A0A0L0FI67_9EUKA</name>
<dbReference type="SUPFAM" id="SSF56112">
    <property type="entry name" value="Protein kinase-like (PK-like)"/>
    <property type="match status" value="1"/>
</dbReference>
<dbReference type="RefSeq" id="XP_014150053.1">
    <property type="nucleotide sequence ID" value="XM_014294578.1"/>
</dbReference>
<keyword evidence="2" id="KW-0418">Kinase</keyword>
<keyword evidence="3" id="KW-1185">Reference proteome</keyword>
<dbReference type="Gene3D" id="1.10.510.10">
    <property type="entry name" value="Transferase(Phosphotransferase) domain 1"/>
    <property type="match status" value="1"/>
</dbReference>
<dbReference type="InterPro" id="IPR011009">
    <property type="entry name" value="Kinase-like_dom_sf"/>
</dbReference>
<dbReference type="SMART" id="SM00220">
    <property type="entry name" value="S_TKc"/>
    <property type="match status" value="1"/>
</dbReference>
<dbReference type="InterPro" id="IPR045269">
    <property type="entry name" value="Atg1-like"/>
</dbReference>
<evidence type="ECO:0000313" key="3">
    <source>
        <dbReference type="Proteomes" id="UP000054560"/>
    </source>
</evidence>
<keyword evidence="2" id="KW-0808">Transferase</keyword>
<dbReference type="PROSITE" id="PS00108">
    <property type="entry name" value="PROTEIN_KINASE_ST"/>
    <property type="match status" value="1"/>
</dbReference>
<gene>
    <name evidence="2" type="ORF">SARC_11341</name>
</gene>
<dbReference type="GO" id="GO:0005524">
    <property type="term" value="F:ATP binding"/>
    <property type="evidence" value="ECO:0007669"/>
    <property type="project" value="InterPro"/>
</dbReference>
<dbReference type="EMBL" id="KQ243234">
    <property type="protein sequence ID" value="KNC76151.1"/>
    <property type="molecule type" value="Genomic_DNA"/>
</dbReference>
<dbReference type="eggNOG" id="KOG0586">
    <property type="taxonomic scope" value="Eukaryota"/>
</dbReference>